<protein>
    <submittedName>
        <fullName evidence="1">Uncharacterized protein</fullName>
    </submittedName>
</protein>
<evidence type="ECO:0000313" key="1">
    <source>
        <dbReference type="EMBL" id="MCM5682426.1"/>
    </source>
</evidence>
<reference evidence="1" key="1">
    <citation type="submission" date="2022-05" db="EMBL/GenBank/DDBJ databases">
        <title>Schlegelella sp. nov., isolated from mangrove soil.</title>
        <authorList>
            <person name="Liu Y."/>
            <person name="Ge X."/>
            <person name="Liu W."/>
        </authorList>
    </citation>
    <scope>NUCLEOTIDE SEQUENCE</scope>
    <source>
        <strain evidence="1">S2-27</strain>
    </source>
</reference>
<proteinExistence type="predicted"/>
<organism evidence="1 2">
    <name type="scientific">Caldimonas mangrovi</name>
    <dbReference type="NCBI Taxonomy" id="2944811"/>
    <lineage>
        <taxon>Bacteria</taxon>
        <taxon>Pseudomonadati</taxon>
        <taxon>Pseudomonadota</taxon>
        <taxon>Betaproteobacteria</taxon>
        <taxon>Burkholderiales</taxon>
        <taxon>Sphaerotilaceae</taxon>
        <taxon>Caldimonas</taxon>
    </lineage>
</organism>
<comment type="caution">
    <text evidence="1">The sequence shown here is derived from an EMBL/GenBank/DDBJ whole genome shotgun (WGS) entry which is preliminary data.</text>
</comment>
<sequence length="218" mass="23633">MPDAEERRAWVLLIPLPPSLEEQRGVRGPLHPTLPPEARHEFVDVVAPGMMALMSTVEVRPEQARWFTSHLPYADGAISALAQAGVHPPTGPAGEGLPPLCRLPQWQPRGWGVLTGHSGLSGLAEADLPALGRESGDAFADRVSAGVDAFTFALHTWRVPLGVILVDEEVMDHIVAHLDAEVSGMPRWSDLLAERKQEASTGARRGRTPWPALREVVL</sequence>
<evidence type="ECO:0000313" key="2">
    <source>
        <dbReference type="Proteomes" id="UP001165541"/>
    </source>
</evidence>
<name>A0ABT0YWA9_9BURK</name>
<gene>
    <name evidence="1" type="ORF">M8A51_23100</name>
</gene>
<dbReference type="RefSeq" id="WP_251780903.1">
    <property type="nucleotide sequence ID" value="NZ_JAMKFE010000019.1"/>
</dbReference>
<accession>A0ABT0YWA9</accession>
<keyword evidence="2" id="KW-1185">Reference proteome</keyword>
<dbReference type="EMBL" id="JAMKFE010000019">
    <property type="protein sequence ID" value="MCM5682426.1"/>
    <property type="molecule type" value="Genomic_DNA"/>
</dbReference>
<dbReference type="Proteomes" id="UP001165541">
    <property type="component" value="Unassembled WGS sequence"/>
</dbReference>